<sequence>MENDSLPIYPKVYPSAQIQKKMDSTTIPLTTQPSFNQVMAPTLLGPENSITVCQFCQASIKTSIKYTVTARTHIAAALCGLICCCCCIPYLSESAKNADHYCPNCHKYLGTYEK</sequence>
<name>A0ABM3MRC8_GALME</name>
<dbReference type="PANTHER" id="PTHR23292:SF14">
    <property type="entry name" value="FI16615P1-RELATED"/>
    <property type="match status" value="1"/>
</dbReference>
<dbReference type="PANTHER" id="PTHR23292">
    <property type="entry name" value="LIPOPOLYSACCHARIDE-INDUCED TUMOR NECROSIS FACTOR-ALPHA FACTOR"/>
    <property type="match status" value="1"/>
</dbReference>
<dbReference type="InterPro" id="IPR037519">
    <property type="entry name" value="LITAF_fam"/>
</dbReference>
<keyword evidence="5" id="KW-0479">Metal-binding</keyword>
<dbReference type="PROSITE" id="PS51837">
    <property type="entry name" value="LITAF"/>
    <property type="match status" value="1"/>
</dbReference>
<evidence type="ECO:0000313" key="10">
    <source>
        <dbReference type="RefSeq" id="XP_052753854.1"/>
    </source>
</evidence>
<dbReference type="Proteomes" id="UP001652740">
    <property type="component" value="Unplaced"/>
</dbReference>
<reference evidence="10" key="1">
    <citation type="submission" date="2025-08" db="UniProtKB">
        <authorList>
            <consortium name="RefSeq"/>
        </authorList>
    </citation>
    <scope>IDENTIFICATION</scope>
    <source>
        <tissue evidence="10">Whole larvae</tissue>
    </source>
</reference>
<evidence type="ECO:0000256" key="2">
    <source>
        <dbReference type="ARBA" id="ARBA00004481"/>
    </source>
</evidence>
<dbReference type="Pfam" id="PF10601">
    <property type="entry name" value="zf-LITAF-like"/>
    <property type="match status" value="1"/>
</dbReference>
<feature type="domain" description="LITAF" evidence="8">
    <location>
        <begin position="33"/>
        <end position="114"/>
    </location>
</feature>
<evidence type="ECO:0000256" key="7">
    <source>
        <dbReference type="ARBA" id="ARBA00023136"/>
    </source>
</evidence>
<evidence type="ECO:0000259" key="8">
    <source>
        <dbReference type="PROSITE" id="PS51837"/>
    </source>
</evidence>
<dbReference type="GeneID" id="113514818"/>
<protein>
    <submittedName>
        <fullName evidence="10">Lipopolysaccharide-induced tumor necrosis factor-alpha factor homolog isoform X1</fullName>
    </submittedName>
</protein>
<evidence type="ECO:0000256" key="4">
    <source>
        <dbReference type="ARBA" id="ARBA00005975"/>
    </source>
</evidence>
<evidence type="ECO:0000256" key="3">
    <source>
        <dbReference type="ARBA" id="ARBA00004630"/>
    </source>
</evidence>
<comment type="similarity">
    <text evidence="4">Belongs to the CDIP1/LITAF family.</text>
</comment>
<keyword evidence="6" id="KW-0862">Zinc</keyword>
<organism evidence="9 10">
    <name type="scientific">Galleria mellonella</name>
    <name type="common">Greater wax moth</name>
    <dbReference type="NCBI Taxonomy" id="7137"/>
    <lineage>
        <taxon>Eukaryota</taxon>
        <taxon>Metazoa</taxon>
        <taxon>Ecdysozoa</taxon>
        <taxon>Arthropoda</taxon>
        <taxon>Hexapoda</taxon>
        <taxon>Insecta</taxon>
        <taxon>Pterygota</taxon>
        <taxon>Neoptera</taxon>
        <taxon>Endopterygota</taxon>
        <taxon>Lepidoptera</taxon>
        <taxon>Glossata</taxon>
        <taxon>Ditrysia</taxon>
        <taxon>Pyraloidea</taxon>
        <taxon>Pyralidae</taxon>
        <taxon>Galleriinae</taxon>
        <taxon>Galleria</taxon>
    </lineage>
</organism>
<keyword evidence="7" id="KW-0472">Membrane</keyword>
<keyword evidence="9" id="KW-1185">Reference proteome</keyword>
<dbReference type="RefSeq" id="XP_052753854.1">
    <property type="nucleotide sequence ID" value="XM_052897894.1"/>
</dbReference>
<evidence type="ECO:0000256" key="6">
    <source>
        <dbReference type="ARBA" id="ARBA00022833"/>
    </source>
</evidence>
<dbReference type="InterPro" id="IPR006629">
    <property type="entry name" value="LITAF"/>
</dbReference>
<comment type="subcellular location">
    <subcellularLocation>
        <location evidence="2">Endosome membrane</location>
        <topology evidence="2">Peripheral membrane protein</topology>
    </subcellularLocation>
    <subcellularLocation>
        <location evidence="1">Late endosome membrane</location>
    </subcellularLocation>
    <subcellularLocation>
        <location evidence="3">Lysosome membrane</location>
        <topology evidence="3">Peripheral membrane protein</topology>
        <orientation evidence="3">Cytoplasmic side</orientation>
    </subcellularLocation>
</comment>
<proteinExistence type="inferred from homology"/>
<dbReference type="SMART" id="SM00714">
    <property type="entry name" value="LITAF"/>
    <property type="match status" value="1"/>
</dbReference>
<evidence type="ECO:0000256" key="5">
    <source>
        <dbReference type="ARBA" id="ARBA00022723"/>
    </source>
</evidence>
<evidence type="ECO:0000313" key="9">
    <source>
        <dbReference type="Proteomes" id="UP001652740"/>
    </source>
</evidence>
<gene>
    <name evidence="10" type="primary">LOC113514818</name>
</gene>
<evidence type="ECO:0000256" key="1">
    <source>
        <dbReference type="ARBA" id="ARBA00004414"/>
    </source>
</evidence>
<accession>A0ABM3MRC8</accession>